<accession>A0A2U8RLF0</accession>
<reference evidence="1" key="3">
    <citation type="submission" date="2018-03" db="EMBL/GenBank/DDBJ databases">
        <title>A novel mecC allotype, mecC3, in a new Staphylococcus species, Staphylococcus caeli.</title>
        <authorList>
            <person name="MacFadyen A.C."/>
            <person name="Harrison E.M."/>
            <person name="Morgan F.J.E."/>
            <person name="Parkhill J."/>
            <person name="Holmes M.A."/>
            <person name="Paterson G.K."/>
        </authorList>
    </citation>
    <scope>NUCLEOTIDE SEQUENCE</scope>
    <source>
        <strain evidence="1">82B</strain>
    </source>
</reference>
<gene>
    <name evidence="3" type="ORF">SAMEA2297795_01853</name>
    <name evidence="2" type="ORF">SAMEA2297796_01738</name>
    <name evidence="1" type="ORF">SCC82B_00088</name>
</gene>
<evidence type="ECO:0000313" key="3">
    <source>
        <dbReference type="EMBL" id="SCT13526.1"/>
    </source>
</evidence>
<dbReference type="EMBL" id="FMPI01000012">
    <property type="protein sequence ID" value="SCT09484.1"/>
    <property type="molecule type" value="Genomic_DNA"/>
</dbReference>
<dbReference type="Proteomes" id="UP000095412">
    <property type="component" value="Unassembled WGS sequence"/>
</dbReference>
<evidence type="ECO:0000313" key="5">
    <source>
        <dbReference type="Proteomes" id="UP000095768"/>
    </source>
</evidence>
<organism evidence="3 5">
    <name type="scientific">Staphylococcus caeli</name>
    <dbReference type="NCBI Taxonomy" id="2201815"/>
    <lineage>
        <taxon>Bacteria</taxon>
        <taxon>Bacillati</taxon>
        <taxon>Bacillota</taxon>
        <taxon>Bacilli</taxon>
        <taxon>Bacillales</taxon>
        <taxon>Staphylococcaceae</taxon>
        <taxon>Staphylococcus</taxon>
    </lineage>
</organism>
<dbReference type="AlphaFoldDB" id="A0A1D4NS89"/>
<protein>
    <submittedName>
        <fullName evidence="3">Uncharacterized protein</fullName>
    </submittedName>
</protein>
<evidence type="ECO:0000313" key="4">
    <source>
        <dbReference type="Proteomes" id="UP000095412"/>
    </source>
</evidence>
<dbReference type="OrthoDB" id="2418707at2"/>
<keyword evidence="4" id="KW-1185">Reference proteome</keyword>
<sequence>MKSIKLIKYNKVLYTNKKLNNTNKLKIPKSYLDYSNRLTKTLDNNYLDAISRLNLPKFDIVRIKPHLTNIENIVKNVQKHVPKINNLMADTIIKVNRALNDSFKVHMNLINNITTNIDFSKLQKIINLLEERLIKFIKYSEKYRLSMKLEYFSDYYDIYLEKDKITDEDIYVTFKSHYATIKNNLIENDFYYPKRSYIHRIIDNFENKRYTETAMLALASIDYLTIYRAYQEEREANYKSINMILNKDILDNEEEIEQVITEYTVKLIKEYYGINNDIDDPDYINRNRLMHGIMDIESIKKIDCIKLLYLIDVLSTIKVELVKGYEN</sequence>
<evidence type="ECO:0000313" key="2">
    <source>
        <dbReference type="EMBL" id="SCT09484.1"/>
    </source>
</evidence>
<reference evidence="3 5" key="1">
    <citation type="submission" date="2016-09" db="EMBL/GenBank/DDBJ databases">
        <authorList>
            <consortium name="Pathogen Informatics"/>
        </authorList>
    </citation>
    <scope>NUCLEOTIDE SEQUENCE [LARGE SCALE GENOMIC DNA]</scope>
    <source>
        <strain evidence="3 5">82B</strain>
    </source>
</reference>
<dbReference type="RefSeq" id="WP_069995898.1">
    <property type="nucleotide sequence ID" value="NZ_FMPG01000008.1"/>
</dbReference>
<dbReference type="EMBL" id="FMPG01000008">
    <property type="protein sequence ID" value="SCT13526.1"/>
    <property type="molecule type" value="Genomic_DNA"/>
</dbReference>
<evidence type="ECO:0000313" key="1">
    <source>
        <dbReference type="EMBL" id="AWM30228.1"/>
    </source>
</evidence>
<dbReference type="EMBL" id="MH155596">
    <property type="protein sequence ID" value="AWM30228.1"/>
    <property type="molecule type" value="Genomic_DNA"/>
</dbReference>
<proteinExistence type="predicted"/>
<reference evidence="2 4" key="2">
    <citation type="submission" date="2016-09" db="EMBL/GenBank/DDBJ databases">
        <authorList>
            <consortium name="Pathogen Informatics"/>
            <person name="Sun Q."/>
            <person name="Inoue M."/>
        </authorList>
    </citation>
    <scope>NUCLEOTIDE SEQUENCE [LARGE SCALE GENOMIC DNA]</scope>
    <source>
        <strain evidence="2 4">82C</strain>
    </source>
</reference>
<dbReference type="Proteomes" id="UP000095768">
    <property type="component" value="Unassembled WGS sequence"/>
</dbReference>
<accession>A0A1D4NS89</accession>
<name>A0A1D4NS89_9STAP</name>